<reference evidence="3" key="1">
    <citation type="journal article" date="2017" name="Genome Biol.">
        <title>Comparative genomics reveals high biological diversity and specific adaptations in the industrially and medically important fungal genus Aspergillus.</title>
        <authorList>
            <person name="de Vries R.P."/>
            <person name="Riley R."/>
            <person name="Wiebenga A."/>
            <person name="Aguilar-Osorio G."/>
            <person name="Amillis S."/>
            <person name="Uchima C.A."/>
            <person name="Anderluh G."/>
            <person name="Asadollahi M."/>
            <person name="Askin M."/>
            <person name="Barry K."/>
            <person name="Battaglia E."/>
            <person name="Bayram O."/>
            <person name="Benocci T."/>
            <person name="Braus-Stromeyer S.A."/>
            <person name="Caldana C."/>
            <person name="Canovas D."/>
            <person name="Cerqueira G.C."/>
            <person name="Chen F."/>
            <person name="Chen W."/>
            <person name="Choi C."/>
            <person name="Clum A."/>
            <person name="Dos Santos R.A."/>
            <person name="Damasio A.R."/>
            <person name="Diallinas G."/>
            <person name="Emri T."/>
            <person name="Fekete E."/>
            <person name="Flipphi M."/>
            <person name="Freyberg S."/>
            <person name="Gallo A."/>
            <person name="Gournas C."/>
            <person name="Habgood R."/>
            <person name="Hainaut M."/>
            <person name="Harispe M.L."/>
            <person name="Henrissat B."/>
            <person name="Hilden K.S."/>
            <person name="Hope R."/>
            <person name="Hossain A."/>
            <person name="Karabika E."/>
            <person name="Karaffa L."/>
            <person name="Karanyi Z."/>
            <person name="Krasevec N."/>
            <person name="Kuo A."/>
            <person name="Kusch H."/>
            <person name="LaButti K."/>
            <person name="Lagendijk E.L."/>
            <person name="Lapidus A."/>
            <person name="Levasseur A."/>
            <person name="Lindquist E."/>
            <person name="Lipzen A."/>
            <person name="Logrieco A.F."/>
            <person name="MacCabe A."/>
            <person name="Maekelae M.R."/>
            <person name="Malavazi I."/>
            <person name="Melin P."/>
            <person name="Meyer V."/>
            <person name="Mielnichuk N."/>
            <person name="Miskei M."/>
            <person name="Molnar A.P."/>
            <person name="Mule G."/>
            <person name="Ngan C.Y."/>
            <person name="Orejas M."/>
            <person name="Orosz E."/>
            <person name="Ouedraogo J.P."/>
            <person name="Overkamp K.M."/>
            <person name="Park H.-S."/>
            <person name="Perrone G."/>
            <person name="Piumi F."/>
            <person name="Punt P.J."/>
            <person name="Ram A.F."/>
            <person name="Ramon A."/>
            <person name="Rauscher S."/>
            <person name="Record E."/>
            <person name="Riano-Pachon D.M."/>
            <person name="Robert V."/>
            <person name="Roehrig J."/>
            <person name="Ruller R."/>
            <person name="Salamov A."/>
            <person name="Salih N.S."/>
            <person name="Samson R.A."/>
            <person name="Sandor E."/>
            <person name="Sanguinetti M."/>
            <person name="Schuetze T."/>
            <person name="Sepcic K."/>
            <person name="Shelest E."/>
            <person name="Sherlock G."/>
            <person name="Sophianopoulou V."/>
            <person name="Squina F.M."/>
            <person name="Sun H."/>
            <person name="Susca A."/>
            <person name="Todd R.B."/>
            <person name="Tsang A."/>
            <person name="Unkles S.E."/>
            <person name="van de Wiele N."/>
            <person name="van Rossen-Uffink D."/>
            <person name="Oliveira J.V."/>
            <person name="Vesth T.C."/>
            <person name="Visser J."/>
            <person name="Yu J.-H."/>
            <person name="Zhou M."/>
            <person name="Andersen M.R."/>
            <person name="Archer D.B."/>
            <person name="Baker S.E."/>
            <person name="Benoit I."/>
            <person name="Brakhage A.A."/>
            <person name="Braus G.H."/>
            <person name="Fischer R."/>
            <person name="Frisvad J.C."/>
            <person name="Goldman G.H."/>
            <person name="Houbraken J."/>
            <person name="Oakley B."/>
            <person name="Pocsi I."/>
            <person name="Scazzocchio C."/>
            <person name="Seiboth B."/>
            <person name="vanKuyk P.A."/>
            <person name="Wortman J."/>
            <person name="Dyer P.S."/>
            <person name="Grigoriev I.V."/>
        </authorList>
    </citation>
    <scope>NUCLEOTIDE SEQUENCE [LARGE SCALE GENOMIC DNA]</scope>
    <source>
        <strain evidence="3">CBS 101740 / IMI 381727 / IBT 21946</strain>
    </source>
</reference>
<accession>A0A1L9UQ45</accession>
<sequence>MRRDQQSLLMLSHHQPRPKVNLKIATFEEPGERIRWSGLQNAWKTTLIPSKFRVFVIVMKVTMILWGWGIRAPQGSGGGILDRSSRGCSRKHAASRKLVDSQLRDRND</sequence>
<protein>
    <submittedName>
        <fullName evidence="2">Uncharacterized protein</fullName>
    </submittedName>
</protein>
<evidence type="ECO:0000313" key="3">
    <source>
        <dbReference type="Proteomes" id="UP000184499"/>
    </source>
</evidence>
<dbReference type="OrthoDB" id="10565852at2759"/>
<evidence type="ECO:0000313" key="2">
    <source>
        <dbReference type="EMBL" id="OJJ73761.1"/>
    </source>
</evidence>
<dbReference type="VEuPathDB" id="FungiDB:ASPBRDRAFT_194681"/>
<feature type="compositionally biased region" description="Basic and acidic residues" evidence="1">
    <location>
        <begin position="97"/>
        <end position="108"/>
    </location>
</feature>
<keyword evidence="3" id="KW-1185">Reference proteome</keyword>
<dbReference type="RefSeq" id="XP_067481009.1">
    <property type="nucleotide sequence ID" value="XM_067620781.1"/>
</dbReference>
<dbReference type="GeneID" id="93573269"/>
<gene>
    <name evidence="2" type="ORF">ASPBRDRAFT_194681</name>
</gene>
<dbReference type="EMBL" id="KV878682">
    <property type="protein sequence ID" value="OJJ73761.1"/>
    <property type="molecule type" value="Genomic_DNA"/>
</dbReference>
<proteinExistence type="predicted"/>
<dbReference type="Proteomes" id="UP000184499">
    <property type="component" value="Unassembled WGS sequence"/>
</dbReference>
<evidence type="ECO:0000256" key="1">
    <source>
        <dbReference type="SAM" id="MobiDB-lite"/>
    </source>
</evidence>
<dbReference type="AlphaFoldDB" id="A0A1L9UQ45"/>
<feature type="region of interest" description="Disordered" evidence="1">
    <location>
        <begin position="73"/>
        <end position="108"/>
    </location>
</feature>
<organism evidence="2 3">
    <name type="scientific">Aspergillus brasiliensis (strain CBS 101740 / IMI 381727 / IBT 21946)</name>
    <dbReference type="NCBI Taxonomy" id="767769"/>
    <lineage>
        <taxon>Eukaryota</taxon>
        <taxon>Fungi</taxon>
        <taxon>Dikarya</taxon>
        <taxon>Ascomycota</taxon>
        <taxon>Pezizomycotina</taxon>
        <taxon>Eurotiomycetes</taxon>
        <taxon>Eurotiomycetidae</taxon>
        <taxon>Eurotiales</taxon>
        <taxon>Aspergillaceae</taxon>
        <taxon>Aspergillus</taxon>
        <taxon>Aspergillus subgen. Circumdati</taxon>
    </lineage>
</organism>
<name>A0A1L9UQ45_ASPBC</name>